<proteinExistence type="predicted"/>
<organism evidence="2 3">
    <name type="scientific">[Bacillus] enclensis</name>
    <dbReference type="NCBI Taxonomy" id="1402860"/>
    <lineage>
        <taxon>Bacteria</taxon>
        <taxon>Bacillati</taxon>
        <taxon>Bacillota</taxon>
        <taxon>Bacilli</taxon>
        <taxon>Bacillales</taxon>
        <taxon>Bacillaceae</taxon>
        <taxon>Rossellomorea</taxon>
    </lineage>
</organism>
<dbReference type="Pfam" id="PF12773">
    <property type="entry name" value="DZR"/>
    <property type="match status" value="1"/>
</dbReference>
<dbReference type="RefSeq" id="WP_058299359.1">
    <property type="nucleotide sequence ID" value="NZ_FMAU01000004.1"/>
</dbReference>
<sequence>MSTNLQSKLGEGLSKFQGGIEQGKLKLQTVQEINKIKKEMHDVSVKKSKMLMEVGQSAYKKIRNSELQDQELMELTAKLTELDHSIYEAARKIAELKSSPDQNVIVCPSCSTPNEPDAKFCGGCGSKVEKANELESDSGKVCGGCSEPLALEANYCHCCGTKVTA</sequence>
<dbReference type="InterPro" id="IPR038587">
    <property type="entry name" value="Ribosomal_eL40_sf"/>
</dbReference>
<gene>
    <name evidence="2" type="ORF">GA0061094_3381</name>
</gene>
<dbReference type="AlphaFoldDB" id="A0A0V8HCZ8"/>
<keyword evidence="3" id="KW-1185">Reference proteome</keyword>
<evidence type="ECO:0000313" key="2">
    <source>
        <dbReference type="EMBL" id="SCC24200.1"/>
    </source>
</evidence>
<evidence type="ECO:0000313" key="3">
    <source>
        <dbReference type="Proteomes" id="UP000181997"/>
    </source>
</evidence>
<reference evidence="3" key="1">
    <citation type="submission" date="2016-08" db="EMBL/GenBank/DDBJ databases">
        <authorList>
            <person name="Varghese N."/>
            <person name="Submissions Spin"/>
        </authorList>
    </citation>
    <scope>NUCLEOTIDE SEQUENCE [LARGE SCALE GENOMIC DNA]</scope>
    <source>
        <strain evidence="3">SGD-1123</strain>
    </source>
</reference>
<evidence type="ECO:0000259" key="1">
    <source>
        <dbReference type="Pfam" id="PF12773"/>
    </source>
</evidence>
<protein>
    <submittedName>
        <fullName evidence="2">Double zinc ribbon</fullName>
    </submittedName>
</protein>
<dbReference type="EMBL" id="FMAU01000004">
    <property type="protein sequence ID" value="SCC24200.1"/>
    <property type="molecule type" value="Genomic_DNA"/>
</dbReference>
<accession>A0A0V8HCZ8</accession>
<dbReference type="OrthoDB" id="2922473at2"/>
<feature type="domain" description="DZANK-type" evidence="1">
    <location>
        <begin position="107"/>
        <end position="160"/>
    </location>
</feature>
<dbReference type="Gene3D" id="4.10.1060.50">
    <property type="match status" value="1"/>
</dbReference>
<dbReference type="InterPro" id="IPR025874">
    <property type="entry name" value="DZR"/>
</dbReference>
<name>A0A0V8HCZ8_9BACI</name>
<dbReference type="Proteomes" id="UP000181997">
    <property type="component" value="Unassembled WGS sequence"/>
</dbReference>